<evidence type="ECO:0000259" key="2">
    <source>
        <dbReference type="PROSITE" id="PS50851"/>
    </source>
</evidence>
<dbReference type="InterPro" id="IPR036061">
    <property type="entry name" value="CheW-like_dom_sf"/>
</dbReference>
<dbReference type="Gene3D" id="2.40.50.180">
    <property type="entry name" value="CheA-289, Domain 4"/>
    <property type="match status" value="2"/>
</dbReference>
<dbReference type="Gene3D" id="2.30.30.40">
    <property type="entry name" value="SH3 Domains"/>
    <property type="match status" value="2"/>
</dbReference>
<dbReference type="KEGG" id="kma:B9H00_03910"/>
<feature type="domain" description="CheW-like" evidence="2">
    <location>
        <begin position="30"/>
        <end position="175"/>
    </location>
</feature>
<name>A0A240ULE9_9GAMM</name>
<dbReference type="SUPFAM" id="SSF50341">
    <property type="entry name" value="CheW-like"/>
    <property type="match status" value="3"/>
</dbReference>
<evidence type="ECO:0000313" key="3">
    <source>
        <dbReference type="EMBL" id="ART62324.1"/>
    </source>
</evidence>
<reference evidence="3 4" key="1">
    <citation type="submission" date="2017-05" db="EMBL/GenBank/DDBJ databases">
        <authorList>
            <person name="Song R."/>
            <person name="Chenine A.L."/>
            <person name="Ruprecht R.M."/>
        </authorList>
    </citation>
    <scope>NUCLEOTIDE SEQUENCE [LARGE SCALE GENOMIC DNA]</scope>
    <source>
        <strain evidence="3">SW32</strain>
    </source>
</reference>
<dbReference type="GO" id="GO:0006935">
    <property type="term" value="P:chemotaxis"/>
    <property type="evidence" value="ECO:0007669"/>
    <property type="project" value="InterPro"/>
</dbReference>
<feature type="domain" description="CheW-like" evidence="2">
    <location>
        <begin position="363"/>
        <end position="513"/>
    </location>
</feature>
<gene>
    <name evidence="3" type="ORF">B9H00_03910</name>
</gene>
<dbReference type="PROSITE" id="PS50851">
    <property type="entry name" value="CHEW"/>
    <property type="match status" value="2"/>
</dbReference>
<dbReference type="InterPro" id="IPR039315">
    <property type="entry name" value="CheW"/>
</dbReference>
<evidence type="ECO:0000256" key="1">
    <source>
        <dbReference type="SAM" id="MobiDB-lite"/>
    </source>
</evidence>
<dbReference type="AlphaFoldDB" id="A0A240ULE9"/>
<feature type="region of interest" description="Disordered" evidence="1">
    <location>
        <begin position="180"/>
        <end position="199"/>
    </location>
</feature>
<dbReference type="EMBL" id="CP021358">
    <property type="protein sequence ID" value="ART62324.1"/>
    <property type="molecule type" value="Genomic_DNA"/>
</dbReference>
<keyword evidence="4" id="KW-1185">Reference proteome</keyword>
<proteinExistence type="predicted"/>
<dbReference type="InterPro" id="IPR002545">
    <property type="entry name" value="CheW-lke_dom"/>
</dbReference>
<protein>
    <recommendedName>
        <fullName evidence="2">CheW-like domain-containing protein</fullName>
    </recommendedName>
</protein>
<organism evidence="3 4">
    <name type="scientific">Kushneria marisflavi</name>
    <dbReference type="NCBI Taxonomy" id="157779"/>
    <lineage>
        <taxon>Bacteria</taxon>
        <taxon>Pseudomonadati</taxon>
        <taxon>Pseudomonadota</taxon>
        <taxon>Gammaproteobacteria</taxon>
        <taxon>Oceanospirillales</taxon>
        <taxon>Halomonadaceae</taxon>
        <taxon>Kushneria</taxon>
    </lineage>
</organism>
<dbReference type="OrthoDB" id="6179271at2"/>
<accession>A0A240ULE9</accession>
<dbReference type="Pfam" id="PF01584">
    <property type="entry name" value="CheW"/>
    <property type="match status" value="3"/>
</dbReference>
<dbReference type="GO" id="GO:0005829">
    <property type="term" value="C:cytosol"/>
    <property type="evidence" value="ECO:0007669"/>
    <property type="project" value="TreeGrafter"/>
</dbReference>
<dbReference type="GO" id="GO:0007165">
    <property type="term" value="P:signal transduction"/>
    <property type="evidence" value="ECO:0007669"/>
    <property type="project" value="InterPro"/>
</dbReference>
<dbReference type="PANTHER" id="PTHR22617">
    <property type="entry name" value="CHEMOTAXIS SENSOR HISTIDINE KINASE-RELATED"/>
    <property type="match status" value="1"/>
</dbReference>
<dbReference type="PANTHER" id="PTHR22617:SF23">
    <property type="entry name" value="CHEMOTAXIS PROTEIN CHEW"/>
    <property type="match status" value="1"/>
</dbReference>
<evidence type="ECO:0000313" key="4">
    <source>
        <dbReference type="Proteomes" id="UP000194457"/>
    </source>
</evidence>
<sequence length="532" mass="58651">MPRQRLIRQMMSPLAGPTRAPDMTKYAIHAGTYGVLGIGQSNVALPVSALREVADLPHRLTPAPMAPVWSLGAFMLREEMIPVIDLARLLRLDDSTGARSEGDRVAVVQWRSGVFGLRVDDIYSITSVADDHLQPLENNPTGVNLTPAAFNFHQGDEERLVYVLDLDALFALEGVTRSTNATESHALETPQEMASSDGRPRERHRALMIECLGVTLSLPSTMVREIQPLERLDPPVIEVEGFMGTAPLRDSDMPVFCPLILARLDRKCTARVGLMVIVTVRGQLMALAATRVLRMVDYDQAEIMPLADNHACADATVAGMMTHPELGESLLLDGERFATDQDFLTIAAMYAGKQDEDNTQGEIYRRFAFVHYDAFGQYVTPLEQLDEVIAMPENFTPSTNPREGWEGTLFHRDDAVSLIDLRRLLKTPHDTPATDVLIVACGDYRVGFMIDNARHIEYLDAPANSLIIRWRGEQESGTPPIEQCKRLIVVGTGANKKILSVLCLETLAALLVDVNTPYHCAMIDAASSVPSV</sequence>
<dbReference type="Proteomes" id="UP000194457">
    <property type="component" value="Chromosome"/>
</dbReference>
<dbReference type="SMART" id="SM00260">
    <property type="entry name" value="CheW"/>
    <property type="match status" value="1"/>
</dbReference>